<dbReference type="HOGENOM" id="CLU_015553_0_1_10"/>
<dbReference type="OrthoDB" id="1031584at2"/>
<reference evidence="8 9" key="1">
    <citation type="submission" date="2012-02" db="EMBL/GenBank/DDBJ databases">
        <title>The Genome Sequence of Bacteroides cellulosilyticus CL02T12C19.</title>
        <authorList>
            <consortium name="The Broad Institute Genome Sequencing Platform"/>
            <person name="Earl A."/>
            <person name="Ward D."/>
            <person name="Feldgarden M."/>
            <person name="Gevers D."/>
            <person name="Zitomersky N.L."/>
            <person name="Coyne M.J."/>
            <person name="Comstock L.E."/>
            <person name="Young S.K."/>
            <person name="Zeng Q."/>
            <person name="Gargeya S."/>
            <person name="Fitzgerald M."/>
            <person name="Haas B."/>
            <person name="Abouelleil A."/>
            <person name="Alvarado L."/>
            <person name="Arachchi H.M."/>
            <person name="Berlin A."/>
            <person name="Chapman S.B."/>
            <person name="Gearin G."/>
            <person name="Goldberg J."/>
            <person name="Griggs A."/>
            <person name="Gujja S."/>
            <person name="Hansen M."/>
            <person name="Heiman D."/>
            <person name="Howarth C."/>
            <person name="Larimer J."/>
            <person name="Lui A."/>
            <person name="MacDonald P.J.P."/>
            <person name="McCowen C."/>
            <person name="Montmayeur A."/>
            <person name="Murphy C."/>
            <person name="Neiman D."/>
            <person name="Pearson M."/>
            <person name="Priest M."/>
            <person name="Roberts A."/>
            <person name="Saif S."/>
            <person name="Shea T."/>
            <person name="Sisk P."/>
            <person name="Stolte C."/>
            <person name="Sykes S."/>
            <person name="Wortman J."/>
            <person name="Nusbaum C."/>
            <person name="Birren B."/>
        </authorList>
    </citation>
    <scope>NUCLEOTIDE SEQUENCE [LARGE SCALE GENOMIC DNA]</scope>
    <source>
        <strain evidence="8 9">CL02T12C19</strain>
    </source>
</reference>
<comment type="similarity">
    <text evidence="2">Belongs to the SusD family.</text>
</comment>
<dbReference type="Proteomes" id="UP000003741">
    <property type="component" value="Unassembled WGS sequence"/>
</dbReference>
<dbReference type="InterPro" id="IPR011990">
    <property type="entry name" value="TPR-like_helical_dom_sf"/>
</dbReference>
<sequence length="666" mass="74381">MKNIKSIILIMTSAAIFTGCGDFLDKEPLSSGTESIAFKTPEQFMQAANALYNLEGWKDYNGGSAMQSSRVDRGLDISGLSSSGGGTTTETDWRWDKPYSYIRNCNILLEKAETYAGDKSALNGSIGTARFFRAWQHFYLLQLFGGIPIADHVFDVTDPVLFGARNSRYEVIQFIVNDLREAIQLLPQEKNIADADKGKVSVEAAKAFLARVLLYEATWEKYVPNIGYDLDGDGSGEGAGATKPTNYPDITAMLTEAKKMASEVMDEANAGTFALWQECDSLSYYYLFNIDEKGGNISNYVNAGKSTNKEFIFSVKYDYDVKRPGINLEHDIPCNYGANIGVYLGEMFLCRNGLPIYISHDGVTREKNSQFLGFEHFSDEFRNRDYRFISCANLPDRVSWMSDLNYGIPNETTGKPYPDPVYPESPYNPNDPAFTTKAAIFNPTIKAPTTHDSYGGRKYMPEGAGRGSSTASPDWPLIRLAEVYLIYAEATVELGNGQISDEDLNKSINLIRARAGVAPLTNALIANLYDGGYWDHAQGKTIIKKMNMLDEIRRERACELFGEGFRANDLKRWGIAHINLKGQKLGRYVYGTEYMTAVANDATYHGQPCLDESMLQYGIYKEEGFDYGRSIAALSGNLQFQPKDYLYPIPIGQIRLNKMLKQNPGW</sequence>
<dbReference type="InterPro" id="IPR033985">
    <property type="entry name" value="SusD-like_N"/>
</dbReference>
<dbReference type="PATRIC" id="fig|997874.3.peg.1365"/>
<evidence type="ECO:0000259" key="6">
    <source>
        <dbReference type="Pfam" id="PF07980"/>
    </source>
</evidence>
<evidence type="ECO:0000256" key="4">
    <source>
        <dbReference type="ARBA" id="ARBA00023136"/>
    </source>
</evidence>
<dbReference type="Pfam" id="PF07980">
    <property type="entry name" value="SusD_RagB"/>
    <property type="match status" value="1"/>
</dbReference>
<evidence type="ECO:0000313" key="8">
    <source>
        <dbReference type="EMBL" id="EIY35430.1"/>
    </source>
</evidence>
<keyword evidence="3" id="KW-0732">Signal</keyword>
<evidence type="ECO:0000256" key="2">
    <source>
        <dbReference type="ARBA" id="ARBA00006275"/>
    </source>
</evidence>
<evidence type="ECO:0000313" key="9">
    <source>
        <dbReference type="Proteomes" id="UP000003741"/>
    </source>
</evidence>
<evidence type="ECO:0000256" key="3">
    <source>
        <dbReference type="ARBA" id="ARBA00022729"/>
    </source>
</evidence>
<dbReference type="InterPro" id="IPR012944">
    <property type="entry name" value="SusD_RagB_dom"/>
</dbReference>
<dbReference type="SUPFAM" id="SSF48452">
    <property type="entry name" value="TPR-like"/>
    <property type="match status" value="1"/>
</dbReference>
<keyword evidence="9" id="KW-1185">Reference proteome</keyword>
<protein>
    <recommendedName>
        <fullName evidence="10">RagB/SusD domain-containing protein</fullName>
    </recommendedName>
</protein>
<keyword evidence="4" id="KW-0472">Membrane</keyword>
<comment type="subcellular location">
    <subcellularLocation>
        <location evidence="1">Cell outer membrane</location>
    </subcellularLocation>
</comment>
<keyword evidence="5" id="KW-0998">Cell outer membrane</keyword>
<gene>
    <name evidence="8" type="ORF">HMPREF1062_01332</name>
</gene>
<evidence type="ECO:0000256" key="5">
    <source>
        <dbReference type="ARBA" id="ARBA00023237"/>
    </source>
</evidence>
<feature type="domain" description="RagB/SusD" evidence="6">
    <location>
        <begin position="366"/>
        <end position="666"/>
    </location>
</feature>
<evidence type="ECO:0000259" key="7">
    <source>
        <dbReference type="Pfam" id="PF14322"/>
    </source>
</evidence>
<evidence type="ECO:0008006" key="10">
    <source>
        <dbReference type="Google" id="ProtNLM"/>
    </source>
</evidence>
<name>I8W9X4_9BACE</name>
<accession>I8W9X4</accession>
<dbReference type="Gene3D" id="1.25.40.390">
    <property type="match status" value="1"/>
</dbReference>
<comment type="caution">
    <text evidence="8">The sequence shown here is derived from an EMBL/GenBank/DDBJ whole genome shotgun (WGS) entry which is preliminary data.</text>
</comment>
<evidence type="ECO:0000256" key="1">
    <source>
        <dbReference type="ARBA" id="ARBA00004442"/>
    </source>
</evidence>
<feature type="domain" description="SusD-like N-terminal" evidence="7">
    <location>
        <begin position="22"/>
        <end position="214"/>
    </location>
</feature>
<proteinExistence type="inferred from homology"/>
<dbReference type="GO" id="GO:0009279">
    <property type="term" value="C:cell outer membrane"/>
    <property type="evidence" value="ECO:0007669"/>
    <property type="project" value="UniProtKB-SubCell"/>
</dbReference>
<dbReference type="EMBL" id="AGXG01000025">
    <property type="protein sequence ID" value="EIY35430.1"/>
    <property type="molecule type" value="Genomic_DNA"/>
</dbReference>
<organism evidence="8 9">
    <name type="scientific">Bacteroides cellulosilyticus CL02T12C19</name>
    <dbReference type="NCBI Taxonomy" id="997874"/>
    <lineage>
        <taxon>Bacteria</taxon>
        <taxon>Pseudomonadati</taxon>
        <taxon>Bacteroidota</taxon>
        <taxon>Bacteroidia</taxon>
        <taxon>Bacteroidales</taxon>
        <taxon>Bacteroidaceae</taxon>
        <taxon>Bacteroides</taxon>
    </lineage>
</organism>
<dbReference type="Pfam" id="PF14322">
    <property type="entry name" value="SusD-like_3"/>
    <property type="match status" value="1"/>
</dbReference>
<dbReference type="PROSITE" id="PS51257">
    <property type="entry name" value="PROKAR_LIPOPROTEIN"/>
    <property type="match status" value="1"/>
</dbReference>
<dbReference type="RefSeq" id="WP_007216184.1">
    <property type="nucleotide sequence ID" value="NZ_JH724085.1"/>
</dbReference>
<dbReference type="AlphaFoldDB" id="I8W9X4"/>